<evidence type="ECO:0000313" key="1">
    <source>
        <dbReference type="EMBL" id="GFO18943.1"/>
    </source>
</evidence>
<comment type="caution">
    <text evidence="1">The sequence shown here is derived from an EMBL/GenBank/DDBJ whole genome shotgun (WGS) entry which is preliminary data.</text>
</comment>
<accession>A0AAV4BJI9</accession>
<organism evidence="1 2">
    <name type="scientific">Plakobranchus ocellatus</name>
    <dbReference type="NCBI Taxonomy" id="259542"/>
    <lineage>
        <taxon>Eukaryota</taxon>
        <taxon>Metazoa</taxon>
        <taxon>Spiralia</taxon>
        <taxon>Lophotrochozoa</taxon>
        <taxon>Mollusca</taxon>
        <taxon>Gastropoda</taxon>
        <taxon>Heterobranchia</taxon>
        <taxon>Euthyneura</taxon>
        <taxon>Panpulmonata</taxon>
        <taxon>Sacoglossa</taxon>
        <taxon>Placobranchoidea</taxon>
        <taxon>Plakobranchidae</taxon>
        <taxon>Plakobranchus</taxon>
    </lineage>
</organism>
<gene>
    <name evidence="1" type="ORF">PoB_004544800</name>
</gene>
<reference evidence="1 2" key="1">
    <citation type="journal article" date="2021" name="Elife">
        <title>Chloroplast acquisition without the gene transfer in kleptoplastic sea slugs, Plakobranchus ocellatus.</title>
        <authorList>
            <person name="Maeda T."/>
            <person name="Takahashi S."/>
            <person name="Yoshida T."/>
            <person name="Shimamura S."/>
            <person name="Takaki Y."/>
            <person name="Nagai Y."/>
            <person name="Toyoda A."/>
            <person name="Suzuki Y."/>
            <person name="Arimoto A."/>
            <person name="Ishii H."/>
            <person name="Satoh N."/>
            <person name="Nishiyama T."/>
            <person name="Hasebe M."/>
            <person name="Maruyama T."/>
            <person name="Minagawa J."/>
            <person name="Obokata J."/>
            <person name="Shigenobu S."/>
        </authorList>
    </citation>
    <scope>NUCLEOTIDE SEQUENCE [LARGE SCALE GENOMIC DNA]</scope>
</reference>
<name>A0AAV4BJI9_9GAST</name>
<evidence type="ECO:0000313" key="2">
    <source>
        <dbReference type="Proteomes" id="UP000735302"/>
    </source>
</evidence>
<dbReference type="Proteomes" id="UP000735302">
    <property type="component" value="Unassembled WGS sequence"/>
</dbReference>
<keyword evidence="2" id="KW-1185">Reference proteome</keyword>
<dbReference type="EMBL" id="BLXT01004995">
    <property type="protein sequence ID" value="GFO18943.1"/>
    <property type="molecule type" value="Genomic_DNA"/>
</dbReference>
<protein>
    <submittedName>
        <fullName evidence="1">Uncharacterized protein</fullName>
    </submittedName>
</protein>
<proteinExistence type="predicted"/>
<dbReference type="AlphaFoldDB" id="A0AAV4BJI9"/>
<sequence>MISFVTFCDQQRFALVSPGHYGLLEGSTERLIQTLGPLMVSFSAPAEPVAECETGSETKRSCTFDGEVTIATQIIQQD</sequence>